<gene>
    <name evidence="3" type="ORF">A7K91_18015</name>
</gene>
<dbReference type="AlphaFoldDB" id="A0A1A5YK07"/>
<keyword evidence="2" id="KW-0472">Membrane</keyword>
<dbReference type="RefSeq" id="WP_068682596.1">
    <property type="nucleotide sequence ID" value="NZ_LYPA01000051.1"/>
</dbReference>
<reference evidence="3 4" key="1">
    <citation type="submission" date="2016-05" db="EMBL/GenBank/DDBJ databases">
        <title>Paenibacillus oryzae. sp. nov., isolated from the rice root.</title>
        <authorList>
            <person name="Zhang J."/>
            <person name="Zhang X."/>
        </authorList>
    </citation>
    <scope>NUCLEOTIDE SEQUENCE [LARGE SCALE GENOMIC DNA]</scope>
    <source>
        <strain evidence="3 4">1DrF-4</strain>
    </source>
</reference>
<protein>
    <submittedName>
        <fullName evidence="3">Uncharacterized protein</fullName>
    </submittedName>
</protein>
<evidence type="ECO:0000313" key="3">
    <source>
        <dbReference type="EMBL" id="OBR65934.1"/>
    </source>
</evidence>
<evidence type="ECO:0000256" key="2">
    <source>
        <dbReference type="SAM" id="Phobius"/>
    </source>
</evidence>
<accession>A0A1A5YK07</accession>
<comment type="caution">
    <text evidence="3">The sequence shown here is derived from an EMBL/GenBank/DDBJ whole genome shotgun (WGS) entry which is preliminary data.</text>
</comment>
<sequence length="77" mass="8784">MTDNNKQHETQQLTDYTEARNKMNHSMMEDAQRIEGAGPPQKTDFRTLPKPLRIFGYCVMALLAAMLVFGVMTGFMD</sequence>
<dbReference type="STRING" id="1844972.A7K91_18015"/>
<dbReference type="OrthoDB" id="2664992at2"/>
<evidence type="ECO:0000256" key="1">
    <source>
        <dbReference type="SAM" id="MobiDB-lite"/>
    </source>
</evidence>
<organism evidence="3 4">
    <name type="scientific">Paenibacillus oryzae</name>
    <dbReference type="NCBI Taxonomy" id="1844972"/>
    <lineage>
        <taxon>Bacteria</taxon>
        <taxon>Bacillati</taxon>
        <taxon>Bacillota</taxon>
        <taxon>Bacilli</taxon>
        <taxon>Bacillales</taxon>
        <taxon>Paenibacillaceae</taxon>
        <taxon>Paenibacillus</taxon>
    </lineage>
</organism>
<feature type="region of interest" description="Disordered" evidence="1">
    <location>
        <begin position="1"/>
        <end position="22"/>
    </location>
</feature>
<keyword evidence="2" id="KW-0812">Transmembrane</keyword>
<keyword evidence="4" id="KW-1185">Reference proteome</keyword>
<dbReference type="Proteomes" id="UP000092024">
    <property type="component" value="Unassembled WGS sequence"/>
</dbReference>
<keyword evidence="2" id="KW-1133">Transmembrane helix</keyword>
<evidence type="ECO:0000313" key="4">
    <source>
        <dbReference type="Proteomes" id="UP000092024"/>
    </source>
</evidence>
<dbReference type="EMBL" id="LYPA01000051">
    <property type="protein sequence ID" value="OBR65934.1"/>
    <property type="molecule type" value="Genomic_DNA"/>
</dbReference>
<name>A0A1A5YK07_9BACL</name>
<feature type="transmembrane region" description="Helical" evidence="2">
    <location>
        <begin position="54"/>
        <end position="76"/>
    </location>
</feature>
<proteinExistence type="predicted"/>